<feature type="domain" description="DUF2470" evidence="2">
    <location>
        <begin position="234"/>
        <end position="311"/>
    </location>
</feature>
<dbReference type="GO" id="GO:0005737">
    <property type="term" value="C:cytoplasm"/>
    <property type="evidence" value="ECO:0007669"/>
    <property type="project" value="UniProtKB-ARBA"/>
</dbReference>
<dbReference type="PANTHER" id="PTHR13343">
    <property type="entry name" value="CREG1 PROTEIN"/>
    <property type="match status" value="1"/>
</dbReference>
<protein>
    <submittedName>
        <fullName evidence="4">Uncharacterized protein</fullName>
    </submittedName>
</protein>
<feature type="signal peptide" evidence="1">
    <location>
        <begin position="1"/>
        <end position="21"/>
    </location>
</feature>
<dbReference type="InterPro" id="IPR055343">
    <property type="entry name" value="CREG_beta-barrel"/>
</dbReference>
<feature type="domain" description="CREG-like beta-barrel" evidence="3">
    <location>
        <begin position="64"/>
        <end position="222"/>
    </location>
</feature>
<accession>A0A9W7E9L1</accession>
<gene>
    <name evidence="4" type="ORF">TrST_g2379</name>
</gene>
<dbReference type="Proteomes" id="UP001165085">
    <property type="component" value="Unassembled WGS sequence"/>
</dbReference>
<dbReference type="Pfam" id="PF13883">
    <property type="entry name" value="CREG_beta-barrel"/>
    <property type="match status" value="1"/>
</dbReference>
<name>A0A9W7E9L1_9STRA</name>
<dbReference type="InterPro" id="IPR037119">
    <property type="entry name" value="Haem_oxidase_HugZ-like_sf"/>
</dbReference>
<keyword evidence="5" id="KW-1185">Reference proteome</keyword>
<dbReference type="InterPro" id="IPR012349">
    <property type="entry name" value="Split_barrel_FMN-bd"/>
</dbReference>
<organism evidence="4 5">
    <name type="scientific">Triparma strigata</name>
    <dbReference type="NCBI Taxonomy" id="1606541"/>
    <lineage>
        <taxon>Eukaryota</taxon>
        <taxon>Sar</taxon>
        <taxon>Stramenopiles</taxon>
        <taxon>Ochrophyta</taxon>
        <taxon>Bolidophyceae</taxon>
        <taxon>Parmales</taxon>
        <taxon>Triparmaceae</taxon>
        <taxon>Triparma</taxon>
    </lineage>
</organism>
<dbReference type="SUPFAM" id="SSF50475">
    <property type="entry name" value="FMN-binding split barrel"/>
    <property type="match status" value="1"/>
</dbReference>
<reference evidence="5" key="1">
    <citation type="journal article" date="2023" name="Commun. Biol.">
        <title>Genome analysis of Parmales, the sister group of diatoms, reveals the evolutionary specialization of diatoms from phago-mixotrophs to photoautotrophs.</title>
        <authorList>
            <person name="Ban H."/>
            <person name="Sato S."/>
            <person name="Yoshikawa S."/>
            <person name="Yamada K."/>
            <person name="Nakamura Y."/>
            <person name="Ichinomiya M."/>
            <person name="Sato N."/>
            <person name="Blanc-Mathieu R."/>
            <person name="Endo H."/>
            <person name="Kuwata A."/>
            <person name="Ogata H."/>
        </authorList>
    </citation>
    <scope>NUCLEOTIDE SEQUENCE [LARGE SCALE GENOMIC DNA]</scope>
    <source>
        <strain evidence="5">NIES 3701</strain>
    </source>
</reference>
<dbReference type="OrthoDB" id="2138282at2759"/>
<evidence type="ECO:0000259" key="3">
    <source>
        <dbReference type="Pfam" id="PF13883"/>
    </source>
</evidence>
<dbReference type="EMBL" id="BRXY01000144">
    <property type="protein sequence ID" value="GMH70952.1"/>
    <property type="molecule type" value="Genomic_DNA"/>
</dbReference>
<feature type="chain" id="PRO_5040872284" evidence="1">
    <location>
        <begin position="22"/>
        <end position="353"/>
    </location>
</feature>
<proteinExistence type="predicted"/>
<dbReference type="InterPro" id="IPR019595">
    <property type="entry name" value="DUF2470"/>
</dbReference>
<dbReference type="AlphaFoldDB" id="A0A9W7E9L1"/>
<keyword evidence="1" id="KW-0732">Signal</keyword>
<sequence>MLLNVFPLLLLLLLHSPPCRSFALLPPLTPPFHPHHLSSTVSSTSNSSPINSDALPNFKLTLTEKAKTVTSTSTSGTLCTLVTPSSTSPPSVHGISGFPFGSHCDYVLDTVGRPVLLMNSDSQHTQFVEEGEGKVTLFTQASLNGSRNNQEISRVSLSGVLKELKGGEEDFDEVKMKYSLAHTYADRVMDSPKFKFYRLEVESCYYVGGFGVGAKWVDCEEYGKSEPDILAKESRGICEKINSENVDDLLNVGSHILEVEGITAAKLTGIDRLGMDVRVTYEGKRNKEFTDEFRIGFRIPIMSTEDAKSETLKIFQEAWEKGEGMVWEVEEEEDGEDYSLPVFKFASDALGKS</sequence>
<evidence type="ECO:0000313" key="5">
    <source>
        <dbReference type="Proteomes" id="UP001165085"/>
    </source>
</evidence>
<evidence type="ECO:0000256" key="1">
    <source>
        <dbReference type="SAM" id="SignalP"/>
    </source>
</evidence>
<dbReference type="Gene3D" id="2.30.110.10">
    <property type="entry name" value="Electron Transport, Fmn-binding Protein, Chain A"/>
    <property type="match status" value="1"/>
</dbReference>
<comment type="caution">
    <text evidence="4">The sequence shown here is derived from an EMBL/GenBank/DDBJ whole genome shotgun (WGS) entry which is preliminary data.</text>
</comment>
<evidence type="ECO:0000259" key="2">
    <source>
        <dbReference type="Pfam" id="PF10615"/>
    </source>
</evidence>
<dbReference type="Gene3D" id="3.20.180.10">
    <property type="entry name" value="PNP-oxidase-like"/>
    <property type="match status" value="1"/>
</dbReference>
<dbReference type="Pfam" id="PF10615">
    <property type="entry name" value="DUF2470"/>
    <property type="match status" value="1"/>
</dbReference>
<evidence type="ECO:0000313" key="4">
    <source>
        <dbReference type="EMBL" id="GMH70952.1"/>
    </source>
</evidence>
<dbReference type="PANTHER" id="PTHR13343:SF24">
    <property type="entry name" value="OS07G0573800 PROTEIN"/>
    <property type="match status" value="1"/>
</dbReference>